<dbReference type="GO" id="GO:0000811">
    <property type="term" value="C:GINS complex"/>
    <property type="evidence" value="ECO:0007669"/>
    <property type="project" value="TreeGrafter"/>
</dbReference>
<keyword evidence="11" id="KW-1185">Reference proteome</keyword>
<dbReference type="PANTHER" id="PTHR12772:SF0">
    <property type="entry name" value="DNA REPLICATION COMPLEX GINS PROTEIN PSF2"/>
    <property type="match status" value="1"/>
</dbReference>
<accession>A0A0C2W5Q9</accession>
<dbReference type="Pfam" id="PF25005">
    <property type="entry name" value="PSF2_N"/>
    <property type="match status" value="1"/>
</dbReference>
<feature type="domain" description="DNA replication complex GINS protein PSF2 N-terminal" evidence="9">
    <location>
        <begin position="12"/>
        <end position="71"/>
    </location>
</feature>
<dbReference type="HOGENOM" id="CLU_078274_1_0_1"/>
<evidence type="ECO:0000256" key="4">
    <source>
        <dbReference type="ARBA" id="ARBA00022705"/>
    </source>
</evidence>
<dbReference type="InterPro" id="IPR056784">
    <property type="entry name" value="PSF2_N"/>
</dbReference>
<dbReference type="GO" id="GO:0007059">
    <property type="term" value="P:chromosome segregation"/>
    <property type="evidence" value="ECO:0007669"/>
    <property type="project" value="UniProtKB-KW"/>
</dbReference>
<dbReference type="Pfam" id="PF05916">
    <property type="entry name" value="Sld5"/>
    <property type="match status" value="1"/>
</dbReference>
<dbReference type="SUPFAM" id="SSF160059">
    <property type="entry name" value="PriA/YqbF domain"/>
    <property type="match status" value="1"/>
</dbReference>
<dbReference type="InterPro" id="IPR036224">
    <property type="entry name" value="GINS_bundle-like_dom_sf"/>
</dbReference>
<dbReference type="FunFam" id="1.20.58.1020:FF:000001">
    <property type="entry name" value="DNA replication complex GINS protein PSF2"/>
    <property type="match status" value="1"/>
</dbReference>
<evidence type="ECO:0000313" key="11">
    <source>
        <dbReference type="Proteomes" id="UP000054097"/>
    </source>
</evidence>
<feature type="domain" description="GINS subunit" evidence="8">
    <location>
        <begin position="75"/>
        <end position="175"/>
    </location>
</feature>
<keyword evidence="4 7" id="KW-0235">DNA replication</keyword>
<dbReference type="Proteomes" id="UP000054097">
    <property type="component" value="Unassembled WGS sequence"/>
</dbReference>
<evidence type="ECO:0000313" key="10">
    <source>
        <dbReference type="EMBL" id="KIM21788.1"/>
    </source>
</evidence>
<dbReference type="PANTHER" id="PTHR12772">
    <property type="entry name" value="DNA REPLICATION COMPLEX GINS PROTEIN PSF2"/>
    <property type="match status" value="1"/>
</dbReference>
<proteinExistence type="inferred from homology"/>
<dbReference type="EMBL" id="KN824371">
    <property type="protein sequence ID" value="KIM21788.1"/>
    <property type="molecule type" value="Genomic_DNA"/>
</dbReference>
<dbReference type="PIRSF" id="PIRSF028998">
    <property type="entry name" value="GINS_Psf2_subgr"/>
    <property type="match status" value="1"/>
</dbReference>
<dbReference type="GO" id="GO:0000727">
    <property type="term" value="P:double-strand break repair via break-induced replication"/>
    <property type="evidence" value="ECO:0007669"/>
    <property type="project" value="TreeGrafter"/>
</dbReference>
<evidence type="ECO:0000256" key="1">
    <source>
        <dbReference type="ARBA" id="ARBA00004123"/>
    </source>
</evidence>
<keyword evidence="6 7" id="KW-0539">Nucleus</keyword>
<comment type="subunit">
    <text evidence="7">Component of the GINS complex.</text>
</comment>
<sequence>MALPPNLRQAPTPQELEYITGEMIVAIEPLFRMEKVRLVSGVYGPFRPPAKTKVPMWLAQSLKLKRKCRIVPPDWVTVDFLSLRLQEETSQAGLSKMPFRYAEVAKVLLDIAPDDIMEPDRIRILLKDIREARQAKCRELLRSLDSAYAPIENLCSMEISEVRLFFSSAMNIIGKLTVEPAPAEEDMYDF</sequence>
<evidence type="ECO:0000259" key="9">
    <source>
        <dbReference type="Pfam" id="PF25005"/>
    </source>
</evidence>
<comment type="subcellular location">
    <subcellularLocation>
        <location evidence="1 7">Nucleus</location>
    </subcellularLocation>
</comment>
<dbReference type="STRING" id="933852.A0A0C2W5Q9"/>
<dbReference type="Gene3D" id="1.20.58.1020">
    <property type="match status" value="1"/>
</dbReference>
<reference evidence="11" key="2">
    <citation type="submission" date="2015-01" db="EMBL/GenBank/DDBJ databases">
        <title>Evolutionary Origins and Diversification of the Mycorrhizal Mutualists.</title>
        <authorList>
            <consortium name="DOE Joint Genome Institute"/>
            <consortium name="Mycorrhizal Genomics Consortium"/>
            <person name="Kohler A."/>
            <person name="Kuo A."/>
            <person name="Nagy L.G."/>
            <person name="Floudas D."/>
            <person name="Copeland A."/>
            <person name="Barry K.W."/>
            <person name="Cichocki N."/>
            <person name="Veneault-Fourrey C."/>
            <person name="LaButti K."/>
            <person name="Lindquist E.A."/>
            <person name="Lipzen A."/>
            <person name="Lundell T."/>
            <person name="Morin E."/>
            <person name="Murat C."/>
            <person name="Riley R."/>
            <person name="Ohm R."/>
            <person name="Sun H."/>
            <person name="Tunlid A."/>
            <person name="Henrissat B."/>
            <person name="Grigoriev I.V."/>
            <person name="Hibbett D.S."/>
            <person name="Martin F."/>
        </authorList>
    </citation>
    <scope>NUCLEOTIDE SEQUENCE [LARGE SCALE GENOMIC DNA]</scope>
    <source>
        <strain evidence="11">MAFF 305830</strain>
    </source>
</reference>
<dbReference type="SUPFAM" id="SSF158573">
    <property type="entry name" value="GINS helical bundle-like"/>
    <property type="match status" value="1"/>
</dbReference>
<keyword evidence="5" id="KW-0159">Chromosome partition</keyword>
<evidence type="ECO:0000256" key="5">
    <source>
        <dbReference type="ARBA" id="ARBA00022829"/>
    </source>
</evidence>
<protein>
    <recommendedName>
        <fullName evidence="3 7">DNA replication complex GINS protein PSF2</fullName>
    </recommendedName>
</protein>
<organism evidence="10 11">
    <name type="scientific">Serendipita vermifera MAFF 305830</name>
    <dbReference type="NCBI Taxonomy" id="933852"/>
    <lineage>
        <taxon>Eukaryota</taxon>
        <taxon>Fungi</taxon>
        <taxon>Dikarya</taxon>
        <taxon>Basidiomycota</taxon>
        <taxon>Agaricomycotina</taxon>
        <taxon>Agaricomycetes</taxon>
        <taxon>Sebacinales</taxon>
        <taxon>Serendipitaceae</taxon>
        <taxon>Serendipita</taxon>
    </lineage>
</organism>
<dbReference type="Gene3D" id="3.40.5.50">
    <property type="match status" value="1"/>
</dbReference>
<evidence type="ECO:0000256" key="6">
    <source>
        <dbReference type="ARBA" id="ARBA00023242"/>
    </source>
</evidence>
<evidence type="ECO:0000256" key="2">
    <source>
        <dbReference type="ARBA" id="ARBA00010565"/>
    </source>
</evidence>
<comment type="similarity">
    <text evidence="2 7">Belongs to the GINS2/PSF2 family.</text>
</comment>
<dbReference type="InterPro" id="IPR007257">
    <property type="entry name" value="GINS_Psf2"/>
</dbReference>
<dbReference type="InterPro" id="IPR021151">
    <property type="entry name" value="GINS_A"/>
</dbReference>
<dbReference type="OrthoDB" id="1938138at2759"/>
<dbReference type="CDD" id="cd11712">
    <property type="entry name" value="GINS_A_psf2"/>
    <property type="match status" value="1"/>
</dbReference>
<dbReference type="GO" id="GO:0006260">
    <property type="term" value="P:DNA replication"/>
    <property type="evidence" value="ECO:0007669"/>
    <property type="project" value="UniProtKB-KW"/>
</dbReference>
<name>A0A0C2W5Q9_SERVB</name>
<dbReference type="AlphaFoldDB" id="A0A0C2W5Q9"/>
<evidence type="ECO:0000256" key="3">
    <source>
        <dbReference type="ARBA" id="ARBA00015139"/>
    </source>
</evidence>
<evidence type="ECO:0000256" key="7">
    <source>
        <dbReference type="PIRNR" id="PIRNR028998"/>
    </source>
</evidence>
<dbReference type="CDD" id="cd21694">
    <property type="entry name" value="GINS_B_Psf2"/>
    <property type="match status" value="1"/>
</dbReference>
<dbReference type="FunFam" id="3.40.5.50:FF:000001">
    <property type="entry name" value="DNA replication complex GINS protein PSF2"/>
    <property type="match status" value="1"/>
</dbReference>
<evidence type="ECO:0000259" key="8">
    <source>
        <dbReference type="Pfam" id="PF05916"/>
    </source>
</evidence>
<gene>
    <name evidence="10" type="ORF">M408DRAFT_80003</name>
</gene>
<reference evidence="10 11" key="1">
    <citation type="submission" date="2014-04" db="EMBL/GenBank/DDBJ databases">
        <authorList>
            <consortium name="DOE Joint Genome Institute"/>
            <person name="Kuo A."/>
            <person name="Zuccaro A."/>
            <person name="Kohler A."/>
            <person name="Nagy L.G."/>
            <person name="Floudas D."/>
            <person name="Copeland A."/>
            <person name="Barry K.W."/>
            <person name="Cichocki N."/>
            <person name="Veneault-Fourrey C."/>
            <person name="LaButti K."/>
            <person name="Lindquist E.A."/>
            <person name="Lipzen A."/>
            <person name="Lundell T."/>
            <person name="Morin E."/>
            <person name="Murat C."/>
            <person name="Sun H."/>
            <person name="Tunlid A."/>
            <person name="Henrissat B."/>
            <person name="Grigoriev I.V."/>
            <person name="Hibbett D.S."/>
            <person name="Martin F."/>
            <person name="Nordberg H.P."/>
            <person name="Cantor M.N."/>
            <person name="Hua S.X."/>
        </authorList>
    </citation>
    <scope>NUCLEOTIDE SEQUENCE [LARGE SCALE GENOMIC DNA]</scope>
    <source>
        <strain evidence="10 11">MAFF 305830</strain>
    </source>
</reference>